<dbReference type="GO" id="GO:0046872">
    <property type="term" value="F:metal ion binding"/>
    <property type="evidence" value="ECO:0007669"/>
    <property type="project" value="UniProtKB-KW"/>
</dbReference>
<evidence type="ECO:0000256" key="2">
    <source>
        <dbReference type="ARBA" id="ARBA00023008"/>
    </source>
</evidence>
<reference evidence="6 7" key="2">
    <citation type="journal article" date="2016" name="Int. J. Syst. Evol. Microbiol.">
        <title>Flavisolibacter tropicus sp. nov., isolated from tropical soil.</title>
        <authorList>
            <person name="Lee J.J."/>
            <person name="Kang M.S."/>
            <person name="Kim G.S."/>
            <person name="Lee C.S."/>
            <person name="Lim S."/>
            <person name="Lee J."/>
            <person name="Roh S.H."/>
            <person name="Kang H."/>
            <person name="Ha J.M."/>
            <person name="Bae S."/>
            <person name="Jung H.Y."/>
            <person name="Kim M.K."/>
        </authorList>
    </citation>
    <scope>NUCLEOTIDE SEQUENCE [LARGE SCALE GENOMIC DNA]</scope>
    <source>
        <strain evidence="6 7">LCS9</strain>
    </source>
</reference>
<comment type="similarity">
    <text evidence="1">Belongs to the SCO1/2 family.</text>
</comment>
<organism evidence="6 7">
    <name type="scientific">Flavisolibacter tropicus</name>
    <dbReference type="NCBI Taxonomy" id="1492898"/>
    <lineage>
        <taxon>Bacteria</taxon>
        <taxon>Pseudomonadati</taxon>
        <taxon>Bacteroidota</taxon>
        <taxon>Chitinophagia</taxon>
        <taxon>Chitinophagales</taxon>
        <taxon>Chitinophagaceae</taxon>
        <taxon>Flavisolibacter</taxon>
    </lineage>
</organism>
<feature type="domain" description="Thioredoxin" evidence="5">
    <location>
        <begin position="39"/>
        <end position="201"/>
    </location>
</feature>
<dbReference type="PROSITE" id="PS51352">
    <property type="entry name" value="THIOREDOXIN_2"/>
    <property type="match status" value="1"/>
</dbReference>
<accession>A0A172TRT8</accession>
<evidence type="ECO:0000256" key="4">
    <source>
        <dbReference type="PIRSR" id="PIRSR603782-2"/>
    </source>
</evidence>
<evidence type="ECO:0000313" key="7">
    <source>
        <dbReference type="Proteomes" id="UP000077177"/>
    </source>
</evidence>
<dbReference type="InterPro" id="IPR036249">
    <property type="entry name" value="Thioredoxin-like_sf"/>
</dbReference>
<dbReference type="SUPFAM" id="SSF52833">
    <property type="entry name" value="Thioredoxin-like"/>
    <property type="match status" value="1"/>
</dbReference>
<keyword evidence="7" id="KW-1185">Reference proteome</keyword>
<evidence type="ECO:0000313" key="6">
    <source>
        <dbReference type="EMBL" id="ANE49702.1"/>
    </source>
</evidence>
<dbReference type="Pfam" id="PF02630">
    <property type="entry name" value="SCO1-SenC"/>
    <property type="match status" value="1"/>
</dbReference>
<proteinExistence type="inferred from homology"/>
<feature type="disulfide bond" description="Redox-active" evidence="4">
    <location>
        <begin position="77"/>
        <end position="81"/>
    </location>
</feature>
<name>A0A172TRT8_9BACT</name>
<reference evidence="7" key="1">
    <citation type="submission" date="2015-01" db="EMBL/GenBank/DDBJ databases">
        <title>Flavisolibacter sp./LCS9/ whole genome sequencing.</title>
        <authorList>
            <person name="Kim M.K."/>
            <person name="Srinivasan S."/>
            <person name="Lee J.-J."/>
        </authorList>
    </citation>
    <scope>NUCLEOTIDE SEQUENCE [LARGE SCALE GENOMIC DNA]</scope>
    <source>
        <strain evidence="7">LCS9</strain>
    </source>
</reference>
<keyword evidence="4" id="KW-1015">Disulfide bond</keyword>
<dbReference type="AlphaFoldDB" id="A0A172TRT8"/>
<dbReference type="OrthoDB" id="9811998at2"/>
<feature type="binding site" evidence="3">
    <location>
        <position position="77"/>
    </location>
    <ligand>
        <name>Cu cation</name>
        <dbReference type="ChEBI" id="CHEBI:23378"/>
    </ligand>
</feature>
<feature type="binding site" evidence="3">
    <location>
        <position position="81"/>
    </location>
    <ligand>
        <name>Cu cation</name>
        <dbReference type="ChEBI" id="CHEBI:23378"/>
    </ligand>
</feature>
<dbReference type="EMBL" id="CP011390">
    <property type="protein sequence ID" value="ANE49702.1"/>
    <property type="molecule type" value="Genomic_DNA"/>
</dbReference>
<dbReference type="PANTHER" id="PTHR12151:SF25">
    <property type="entry name" value="LINALOOL DEHYDRATASE_ISOMERASE DOMAIN-CONTAINING PROTEIN"/>
    <property type="match status" value="1"/>
</dbReference>
<dbReference type="KEGG" id="fla:SY85_03515"/>
<dbReference type="STRING" id="1492898.SY85_03515"/>
<feature type="binding site" evidence="3">
    <location>
        <position position="164"/>
    </location>
    <ligand>
        <name>Cu cation</name>
        <dbReference type="ChEBI" id="CHEBI:23378"/>
    </ligand>
</feature>
<evidence type="ECO:0000256" key="3">
    <source>
        <dbReference type="PIRSR" id="PIRSR603782-1"/>
    </source>
</evidence>
<dbReference type="CDD" id="cd02968">
    <property type="entry name" value="SCO"/>
    <property type="match status" value="1"/>
</dbReference>
<dbReference type="PANTHER" id="PTHR12151">
    <property type="entry name" value="ELECTRON TRANSPORT PROTIN SCO1/SENC FAMILY MEMBER"/>
    <property type="match status" value="1"/>
</dbReference>
<dbReference type="Gene3D" id="3.40.30.10">
    <property type="entry name" value="Glutaredoxin"/>
    <property type="match status" value="1"/>
</dbReference>
<dbReference type="RefSeq" id="WP_066401836.1">
    <property type="nucleotide sequence ID" value="NZ_CP011390.1"/>
</dbReference>
<evidence type="ECO:0000256" key="1">
    <source>
        <dbReference type="ARBA" id="ARBA00010996"/>
    </source>
</evidence>
<gene>
    <name evidence="6" type="ORF">SY85_03515</name>
</gene>
<dbReference type="InterPro" id="IPR003782">
    <property type="entry name" value="SCO1/SenC"/>
</dbReference>
<dbReference type="InterPro" id="IPR013766">
    <property type="entry name" value="Thioredoxin_domain"/>
</dbReference>
<protein>
    <recommendedName>
        <fullName evidence="5">Thioredoxin domain-containing protein</fullName>
    </recommendedName>
</protein>
<sequence>MRSKYNMWVFVAVVLLVPFSVFGIVRWYENTYQQLPVLGPTGHVVSDFNLENQHGSNTTLDQWNGKIVVANYFFTHCPSICPKMIYNLKRVQAYADIKNLQINSLSVDPERDSVSQLKSYAAKFDIKGNWNLLTGNKKKLYALARKSFLVVATDGDGGPNDFIHSDKLVLIDTQKRIRGFYDGTDEASVNQLIKDIKRLAKERI</sequence>
<keyword evidence="3" id="KW-0479">Metal-binding</keyword>
<evidence type="ECO:0000259" key="5">
    <source>
        <dbReference type="PROSITE" id="PS51352"/>
    </source>
</evidence>
<keyword evidence="2 3" id="KW-0186">Copper</keyword>
<dbReference type="Proteomes" id="UP000077177">
    <property type="component" value="Chromosome"/>
</dbReference>